<evidence type="ECO:0000313" key="1">
    <source>
        <dbReference type="EMBL" id="KAI9380707.1"/>
    </source>
</evidence>
<keyword evidence="2" id="KW-1185">Reference proteome</keyword>
<proteinExistence type="predicted"/>
<protein>
    <submittedName>
        <fullName evidence="1">Uncharacterized protein</fullName>
    </submittedName>
</protein>
<accession>A0ACC0RUW4</accession>
<name>A0ACC0RUW4_POPTR</name>
<organism evidence="1 2">
    <name type="scientific">Populus trichocarpa</name>
    <name type="common">Western balsam poplar</name>
    <name type="synonym">Populus balsamifera subsp. trichocarpa</name>
    <dbReference type="NCBI Taxonomy" id="3694"/>
    <lineage>
        <taxon>Eukaryota</taxon>
        <taxon>Viridiplantae</taxon>
        <taxon>Streptophyta</taxon>
        <taxon>Embryophyta</taxon>
        <taxon>Tracheophyta</taxon>
        <taxon>Spermatophyta</taxon>
        <taxon>Magnoliopsida</taxon>
        <taxon>eudicotyledons</taxon>
        <taxon>Gunneridae</taxon>
        <taxon>Pentapetalae</taxon>
        <taxon>rosids</taxon>
        <taxon>fabids</taxon>
        <taxon>Malpighiales</taxon>
        <taxon>Salicaceae</taxon>
        <taxon>Saliceae</taxon>
        <taxon>Populus</taxon>
    </lineage>
</organism>
<reference evidence="1 2" key="1">
    <citation type="journal article" date="2006" name="Science">
        <title>The genome of black cottonwood, Populus trichocarpa (Torr. &amp; Gray).</title>
        <authorList>
            <person name="Tuskan G.A."/>
            <person name="Difazio S."/>
            <person name="Jansson S."/>
            <person name="Bohlmann J."/>
            <person name="Grigoriev I."/>
            <person name="Hellsten U."/>
            <person name="Putnam N."/>
            <person name="Ralph S."/>
            <person name="Rombauts S."/>
            <person name="Salamov A."/>
            <person name="Schein J."/>
            <person name="Sterck L."/>
            <person name="Aerts A."/>
            <person name="Bhalerao R.R."/>
            <person name="Bhalerao R.P."/>
            <person name="Blaudez D."/>
            <person name="Boerjan W."/>
            <person name="Brun A."/>
            <person name="Brunner A."/>
            <person name="Busov V."/>
            <person name="Campbell M."/>
            <person name="Carlson J."/>
            <person name="Chalot M."/>
            <person name="Chapman J."/>
            <person name="Chen G.L."/>
            <person name="Cooper D."/>
            <person name="Coutinho P.M."/>
            <person name="Couturier J."/>
            <person name="Covert S."/>
            <person name="Cronk Q."/>
            <person name="Cunningham R."/>
            <person name="Davis J."/>
            <person name="Degroeve S."/>
            <person name="Dejardin A."/>
            <person name="Depamphilis C."/>
            <person name="Detter J."/>
            <person name="Dirks B."/>
            <person name="Dubchak I."/>
            <person name="Duplessis S."/>
            <person name="Ehlting J."/>
            <person name="Ellis B."/>
            <person name="Gendler K."/>
            <person name="Goodstein D."/>
            <person name="Gribskov M."/>
            <person name="Grimwood J."/>
            <person name="Groover A."/>
            <person name="Gunter L."/>
            <person name="Hamberger B."/>
            <person name="Heinze B."/>
            <person name="Helariutta Y."/>
            <person name="Henrissat B."/>
            <person name="Holligan D."/>
            <person name="Holt R."/>
            <person name="Huang W."/>
            <person name="Islam-Faridi N."/>
            <person name="Jones S."/>
            <person name="Jones-Rhoades M."/>
            <person name="Jorgensen R."/>
            <person name="Joshi C."/>
            <person name="Kangasjarvi J."/>
            <person name="Karlsson J."/>
            <person name="Kelleher C."/>
            <person name="Kirkpatrick R."/>
            <person name="Kirst M."/>
            <person name="Kohler A."/>
            <person name="Kalluri U."/>
            <person name="Larimer F."/>
            <person name="Leebens-Mack J."/>
            <person name="Leple J.C."/>
            <person name="Locascio P."/>
            <person name="Lou Y."/>
            <person name="Lucas S."/>
            <person name="Martin F."/>
            <person name="Montanini B."/>
            <person name="Napoli C."/>
            <person name="Nelson D.R."/>
            <person name="Nelson C."/>
            <person name="Nieminen K."/>
            <person name="Nilsson O."/>
            <person name="Pereda V."/>
            <person name="Peter G."/>
            <person name="Philippe R."/>
            <person name="Pilate G."/>
            <person name="Poliakov A."/>
            <person name="Razumovskaya J."/>
            <person name="Richardson P."/>
            <person name="Rinaldi C."/>
            <person name="Ritland K."/>
            <person name="Rouze P."/>
            <person name="Ryaboy D."/>
            <person name="Schmutz J."/>
            <person name="Schrader J."/>
            <person name="Segerman B."/>
            <person name="Shin H."/>
            <person name="Siddiqui A."/>
            <person name="Sterky F."/>
            <person name="Terry A."/>
            <person name="Tsai C.J."/>
            <person name="Uberbacher E."/>
            <person name="Unneberg P."/>
            <person name="Vahala J."/>
            <person name="Wall K."/>
            <person name="Wessler S."/>
            <person name="Yang G."/>
            <person name="Yin T."/>
            <person name="Douglas C."/>
            <person name="Marra M."/>
            <person name="Sandberg G."/>
            <person name="Van de Peer Y."/>
            <person name="Rokhsar D."/>
        </authorList>
    </citation>
    <scope>NUCLEOTIDE SEQUENCE [LARGE SCALE GENOMIC DNA]</scope>
    <source>
        <strain evidence="2">cv. Nisqually</strain>
    </source>
</reference>
<gene>
    <name evidence="1" type="ORF">POPTR_016G140250v4</name>
</gene>
<dbReference type="Proteomes" id="UP000006729">
    <property type="component" value="Chromosome 16"/>
</dbReference>
<evidence type="ECO:0000313" key="2">
    <source>
        <dbReference type="Proteomes" id="UP000006729"/>
    </source>
</evidence>
<sequence>MAEKRINLSSVWTNATLSEKVLSTIYGLTSSRQLWTALANRFAPPSPSRISHLKRLFYRPRQPCQIYGKTNHQALDCYNRMHFSYQGRHPPSQLAALTAQSNVHITDDLDHLSL</sequence>
<comment type="caution">
    <text evidence="1">The sequence shown here is derived from an EMBL/GenBank/DDBJ whole genome shotgun (WGS) entry which is preliminary data.</text>
</comment>
<dbReference type="EMBL" id="CM009305">
    <property type="protein sequence ID" value="KAI9380707.1"/>
    <property type="molecule type" value="Genomic_DNA"/>
</dbReference>